<keyword evidence="4" id="KW-1185">Reference proteome</keyword>
<evidence type="ECO:0000313" key="4">
    <source>
        <dbReference type="Proteomes" id="UP000242146"/>
    </source>
</evidence>
<dbReference type="EMBL" id="MCGT01000038">
    <property type="protein sequence ID" value="ORX46344.1"/>
    <property type="molecule type" value="Genomic_DNA"/>
</dbReference>
<name>A0A1X2G6K7_9FUNG</name>
<dbReference type="PROSITE" id="PS50174">
    <property type="entry name" value="G_PATCH"/>
    <property type="match status" value="1"/>
</dbReference>
<protein>
    <recommendedName>
        <fullName evidence="2">G-patch domain-containing protein</fullName>
    </recommendedName>
</protein>
<feature type="compositionally biased region" description="Polar residues" evidence="1">
    <location>
        <begin position="157"/>
        <end position="174"/>
    </location>
</feature>
<dbReference type="Pfam" id="PF01585">
    <property type="entry name" value="G-patch"/>
    <property type="match status" value="1"/>
</dbReference>
<sequence length="258" mass="28492">MDKWEGSFAKSQLEKYGWESGGGLGKHGSGIKKHIAVAKKNDKKGVGDSQGNWDFAWWDHLYNKSASEVTVKNEESGSIKVAKASQGDDLRRSKTGIYSAERPVSHIISASTMASVANNANDDGMEEKVKDIQFSLSQRMANDMLYGGFVKSSTGAYDPTSSLATTPEPDTSESGGFKDYSIKMTDTELFEACEGRTARKGGRGLVEQKGKFTRVMQEYLRPEGSLKRKQNSDVVRSARKAKKEKKEKKKPKKKKSKD</sequence>
<dbReference type="AlphaFoldDB" id="A0A1X2G6K7"/>
<accession>A0A1X2G6K7</accession>
<dbReference type="SMART" id="SM00443">
    <property type="entry name" value="G_patch"/>
    <property type="match status" value="1"/>
</dbReference>
<dbReference type="GO" id="GO:0003676">
    <property type="term" value="F:nucleic acid binding"/>
    <property type="evidence" value="ECO:0007669"/>
    <property type="project" value="InterPro"/>
</dbReference>
<gene>
    <name evidence="3" type="ORF">DM01DRAFT_1327900</name>
</gene>
<feature type="domain" description="G-patch" evidence="2">
    <location>
        <begin position="5"/>
        <end position="51"/>
    </location>
</feature>
<reference evidence="3 4" key="1">
    <citation type="submission" date="2016-07" db="EMBL/GenBank/DDBJ databases">
        <title>Pervasive Adenine N6-methylation of Active Genes in Fungi.</title>
        <authorList>
            <consortium name="DOE Joint Genome Institute"/>
            <person name="Mondo S.J."/>
            <person name="Dannebaum R.O."/>
            <person name="Kuo R.C."/>
            <person name="Labutti K."/>
            <person name="Haridas S."/>
            <person name="Kuo A."/>
            <person name="Salamov A."/>
            <person name="Ahrendt S.R."/>
            <person name="Lipzen A."/>
            <person name="Sullivan W."/>
            <person name="Andreopoulos W.B."/>
            <person name="Clum A."/>
            <person name="Lindquist E."/>
            <person name="Daum C."/>
            <person name="Ramamoorthy G.K."/>
            <person name="Gryganskyi A."/>
            <person name="Culley D."/>
            <person name="Magnuson J.K."/>
            <person name="James T.Y."/>
            <person name="O'Malley M.A."/>
            <person name="Stajich J.E."/>
            <person name="Spatafora J.W."/>
            <person name="Visel A."/>
            <person name="Grigoriev I.V."/>
        </authorList>
    </citation>
    <scope>NUCLEOTIDE SEQUENCE [LARGE SCALE GENOMIC DNA]</scope>
    <source>
        <strain evidence="3 4">NRRL 3301</strain>
    </source>
</reference>
<dbReference type="OrthoDB" id="29523at2759"/>
<proteinExistence type="predicted"/>
<evidence type="ECO:0000259" key="2">
    <source>
        <dbReference type="PROSITE" id="PS50174"/>
    </source>
</evidence>
<feature type="region of interest" description="Disordered" evidence="1">
    <location>
        <begin position="157"/>
        <end position="178"/>
    </location>
</feature>
<dbReference type="STRING" id="101127.A0A1X2G6K7"/>
<dbReference type="InterPro" id="IPR050656">
    <property type="entry name" value="PINX1"/>
</dbReference>
<evidence type="ECO:0000313" key="3">
    <source>
        <dbReference type="EMBL" id="ORX46344.1"/>
    </source>
</evidence>
<dbReference type="InterPro" id="IPR000467">
    <property type="entry name" value="G_patch_dom"/>
</dbReference>
<dbReference type="Proteomes" id="UP000242146">
    <property type="component" value="Unassembled WGS sequence"/>
</dbReference>
<dbReference type="PANTHER" id="PTHR23149:SF9">
    <property type="entry name" value="G PATCH DOMAIN-CONTAINING PROTEIN 4"/>
    <property type="match status" value="1"/>
</dbReference>
<organism evidence="3 4">
    <name type="scientific">Hesseltinella vesiculosa</name>
    <dbReference type="NCBI Taxonomy" id="101127"/>
    <lineage>
        <taxon>Eukaryota</taxon>
        <taxon>Fungi</taxon>
        <taxon>Fungi incertae sedis</taxon>
        <taxon>Mucoromycota</taxon>
        <taxon>Mucoromycotina</taxon>
        <taxon>Mucoromycetes</taxon>
        <taxon>Mucorales</taxon>
        <taxon>Cunninghamellaceae</taxon>
        <taxon>Hesseltinella</taxon>
    </lineage>
</organism>
<evidence type="ECO:0000256" key="1">
    <source>
        <dbReference type="SAM" id="MobiDB-lite"/>
    </source>
</evidence>
<feature type="compositionally biased region" description="Basic residues" evidence="1">
    <location>
        <begin position="237"/>
        <end position="258"/>
    </location>
</feature>
<comment type="caution">
    <text evidence="3">The sequence shown here is derived from an EMBL/GenBank/DDBJ whole genome shotgun (WGS) entry which is preliminary data.</text>
</comment>
<dbReference type="GO" id="GO:0005730">
    <property type="term" value="C:nucleolus"/>
    <property type="evidence" value="ECO:0007669"/>
    <property type="project" value="TreeGrafter"/>
</dbReference>
<feature type="region of interest" description="Disordered" evidence="1">
    <location>
        <begin position="220"/>
        <end position="258"/>
    </location>
</feature>
<dbReference type="PANTHER" id="PTHR23149">
    <property type="entry name" value="G PATCH DOMAIN CONTAINING PROTEIN"/>
    <property type="match status" value="1"/>
</dbReference>